<name>A0AAD9V817_ACRCE</name>
<gene>
    <name evidence="1" type="ORF">P5673_011418</name>
</gene>
<evidence type="ECO:0000313" key="2">
    <source>
        <dbReference type="Proteomes" id="UP001249851"/>
    </source>
</evidence>
<reference evidence="1" key="2">
    <citation type="journal article" date="2023" name="Science">
        <title>Genomic signatures of disease resistance in endangered staghorn corals.</title>
        <authorList>
            <person name="Vollmer S.V."/>
            <person name="Selwyn J.D."/>
            <person name="Despard B.A."/>
            <person name="Roesel C.L."/>
        </authorList>
    </citation>
    <scope>NUCLEOTIDE SEQUENCE</scope>
    <source>
        <strain evidence="1">K2</strain>
    </source>
</reference>
<comment type="caution">
    <text evidence="1">The sequence shown here is derived from an EMBL/GenBank/DDBJ whole genome shotgun (WGS) entry which is preliminary data.</text>
</comment>
<proteinExistence type="predicted"/>
<sequence length="88" mass="10109">MPLYVVRVPPKITRQPLNASPGSVRARVDMEFPSNLSDPLKPLRDAMQDGKLGMFVVDPQLEINPRYHECSLPAYSMRQKFNFYARNT</sequence>
<dbReference type="Proteomes" id="UP001249851">
    <property type="component" value="Unassembled WGS sequence"/>
</dbReference>
<reference evidence="1" key="1">
    <citation type="journal article" date="2023" name="G3 (Bethesda)">
        <title>Whole genome assembly and annotation of the endangered Caribbean coral Acropora cervicornis.</title>
        <authorList>
            <person name="Selwyn J.D."/>
            <person name="Vollmer S.V."/>
        </authorList>
    </citation>
    <scope>NUCLEOTIDE SEQUENCE</scope>
    <source>
        <strain evidence="1">K2</strain>
    </source>
</reference>
<dbReference type="EMBL" id="JARQWQ010000021">
    <property type="protein sequence ID" value="KAK2564736.1"/>
    <property type="molecule type" value="Genomic_DNA"/>
</dbReference>
<protein>
    <submittedName>
        <fullName evidence="1">Uncharacterized protein</fullName>
    </submittedName>
</protein>
<organism evidence="1 2">
    <name type="scientific">Acropora cervicornis</name>
    <name type="common">Staghorn coral</name>
    <dbReference type="NCBI Taxonomy" id="6130"/>
    <lineage>
        <taxon>Eukaryota</taxon>
        <taxon>Metazoa</taxon>
        <taxon>Cnidaria</taxon>
        <taxon>Anthozoa</taxon>
        <taxon>Hexacorallia</taxon>
        <taxon>Scleractinia</taxon>
        <taxon>Astrocoeniina</taxon>
        <taxon>Acroporidae</taxon>
        <taxon>Acropora</taxon>
    </lineage>
</organism>
<dbReference type="AlphaFoldDB" id="A0AAD9V817"/>
<keyword evidence="2" id="KW-1185">Reference proteome</keyword>
<accession>A0AAD9V817</accession>
<evidence type="ECO:0000313" key="1">
    <source>
        <dbReference type="EMBL" id="KAK2564736.1"/>
    </source>
</evidence>